<proteinExistence type="predicted"/>
<dbReference type="Proteomes" id="UP001165960">
    <property type="component" value="Unassembled WGS sequence"/>
</dbReference>
<reference evidence="1" key="1">
    <citation type="submission" date="2022-04" db="EMBL/GenBank/DDBJ databases">
        <title>Genome of the entomopathogenic fungus Entomophthora muscae.</title>
        <authorList>
            <person name="Elya C."/>
            <person name="Lovett B.R."/>
            <person name="Lee E."/>
            <person name="Macias A.M."/>
            <person name="Hajek A.E."/>
            <person name="De Bivort B.L."/>
            <person name="Kasson M.T."/>
            <person name="De Fine Licht H.H."/>
            <person name="Stajich J.E."/>
        </authorList>
    </citation>
    <scope>NUCLEOTIDE SEQUENCE</scope>
    <source>
        <strain evidence="1">Berkeley</strain>
    </source>
</reference>
<organism evidence="1 2">
    <name type="scientific">Entomophthora muscae</name>
    <dbReference type="NCBI Taxonomy" id="34485"/>
    <lineage>
        <taxon>Eukaryota</taxon>
        <taxon>Fungi</taxon>
        <taxon>Fungi incertae sedis</taxon>
        <taxon>Zoopagomycota</taxon>
        <taxon>Entomophthoromycotina</taxon>
        <taxon>Entomophthoromycetes</taxon>
        <taxon>Entomophthorales</taxon>
        <taxon>Entomophthoraceae</taxon>
        <taxon>Entomophthora</taxon>
    </lineage>
</organism>
<name>A0ACC2RQ33_9FUNG</name>
<protein>
    <submittedName>
        <fullName evidence="1">Uncharacterized protein</fullName>
    </submittedName>
</protein>
<evidence type="ECO:0000313" key="1">
    <source>
        <dbReference type="EMBL" id="KAJ9052174.1"/>
    </source>
</evidence>
<keyword evidence="2" id="KW-1185">Reference proteome</keyword>
<evidence type="ECO:0000313" key="2">
    <source>
        <dbReference type="Proteomes" id="UP001165960"/>
    </source>
</evidence>
<accession>A0ACC2RQ33</accession>
<dbReference type="EMBL" id="QTSX02006760">
    <property type="protein sequence ID" value="KAJ9052174.1"/>
    <property type="molecule type" value="Genomic_DNA"/>
</dbReference>
<comment type="caution">
    <text evidence="1">The sequence shown here is derived from an EMBL/GenBank/DDBJ whole genome shotgun (WGS) entry which is preliminary data.</text>
</comment>
<sequence length="105" mass="11442">MAFAMNAAIHHILISPPMGYFKDKSLSFAFAPQNEFVSKLGNTIVWFPDSLQLSCPTNTSGFPVGCLCCASEHGSFPTLTDLAEWLCHTSRAYLTSVPSARTDPK</sequence>
<gene>
    <name evidence="1" type="ORF">DSO57_1036863</name>
</gene>